<proteinExistence type="predicted"/>
<protein>
    <submittedName>
        <fullName evidence="1">Uncharacterized protein</fullName>
    </submittedName>
</protein>
<dbReference type="Proteomes" id="UP000542695">
    <property type="component" value="Unassembled WGS sequence"/>
</dbReference>
<sequence length="642" mass="73205">MNSQEKMVFRNTNVITRDKISREFLRPELLRLQLSDARVKKSPIDIGSLAYFKRAVGSRGDADKGIPVVESSLVESRRKLIINLLDWLQGFRDATVLLRWRLLEGVVAWLNENGYVDVFSDAIQASKAYIAYTDYLNRLLMGGKFSPRHANALQKTFQQIIKLQLPDDLKYIVRGAVVISPTRNNIRPPRQSDVQMFKDVCLAVSRCYSEFLLNQKPYPCVVKIRDYEVVKFPSKSGAVGPISECPPCYNVEHRRISTLDEYVLRLEKKGRKVVVGNIKFDLKKIQDNFVAANIDGRHYDRILMAALAAKAYAALFLLITGASPTELEQFEYEDALEVEKSSLKKELSAIKFRAGGKETGYVLGRKEGLPLLREYLKLREWILDGQPFDKLFFTISSKGGEFGRVFTKLHAPDSMQTFYNSISGVFLDQKYPNITSRKIRKHKSNVQHAARFSPDTVAKSLNHTRAVNFLAYAEATLEQQESEFGAYWESVRHAAQKVRKRSESPSETTISIATGHCEAFNSPTPILYSDSFVIEPNCRTQYGCLYCTYYVCHSDEEDVHKLLSLGYVINAVRNTASDISHAETLFKDLSIKIEFILDAISDRSEVVAQMVARMKNKVYELGVLTQFWETRLQRYEQMGVVF</sequence>
<accession>A0A7Y8D0H8</accession>
<evidence type="ECO:0000313" key="2">
    <source>
        <dbReference type="Proteomes" id="UP000542695"/>
    </source>
</evidence>
<comment type="caution">
    <text evidence="1">The sequence shown here is derived from an EMBL/GenBank/DDBJ whole genome shotgun (WGS) entry which is preliminary data.</text>
</comment>
<reference evidence="1 2" key="1">
    <citation type="submission" date="2020-04" db="EMBL/GenBank/DDBJ databases">
        <title>Molecular characterization of pseudomonads from Agaricus bisporus reveal novel blotch 2 pathogens in Western Europe.</title>
        <authorList>
            <person name="Taparia T."/>
            <person name="Krijger M."/>
            <person name="Haynes E."/>
            <person name="Elpinstone J.G."/>
            <person name="Noble R."/>
            <person name="Van Der Wolf J."/>
        </authorList>
    </citation>
    <scope>NUCLEOTIDE SEQUENCE [LARGE SCALE GENOMIC DNA]</scope>
    <source>
        <strain evidence="1 2">P7765</strain>
    </source>
</reference>
<evidence type="ECO:0000313" key="1">
    <source>
        <dbReference type="EMBL" id="NWC80477.1"/>
    </source>
</evidence>
<dbReference type="AlphaFoldDB" id="A0A7Y8D0H8"/>
<name>A0A7Y8D0H8_PSEPU</name>
<gene>
    <name evidence="1" type="ORF">HX798_09225</name>
</gene>
<dbReference type="RefSeq" id="WP_177010398.1">
    <property type="nucleotide sequence ID" value="NZ_JACARV010000019.1"/>
</dbReference>
<dbReference type="EMBL" id="JACARV010000019">
    <property type="protein sequence ID" value="NWC80477.1"/>
    <property type="molecule type" value="Genomic_DNA"/>
</dbReference>
<organism evidence="1 2">
    <name type="scientific">Pseudomonas putida</name>
    <name type="common">Arthrobacter siderocapsulatus</name>
    <dbReference type="NCBI Taxonomy" id="303"/>
    <lineage>
        <taxon>Bacteria</taxon>
        <taxon>Pseudomonadati</taxon>
        <taxon>Pseudomonadota</taxon>
        <taxon>Gammaproteobacteria</taxon>
        <taxon>Pseudomonadales</taxon>
        <taxon>Pseudomonadaceae</taxon>
        <taxon>Pseudomonas</taxon>
    </lineage>
</organism>